<name>A0ABN9ERE9_9NEOB</name>
<dbReference type="PANTHER" id="PTHR11461">
    <property type="entry name" value="SERINE PROTEASE INHIBITOR, SERPIN"/>
    <property type="match status" value="1"/>
</dbReference>
<dbReference type="InterPro" id="IPR042178">
    <property type="entry name" value="Serpin_sf_1"/>
</dbReference>
<organism evidence="9 10">
    <name type="scientific">Staurois parvus</name>
    <dbReference type="NCBI Taxonomy" id="386267"/>
    <lineage>
        <taxon>Eukaryota</taxon>
        <taxon>Metazoa</taxon>
        <taxon>Chordata</taxon>
        <taxon>Craniata</taxon>
        <taxon>Vertebrata</taxon>
        <taxon>Euteleostomi</taxon>
        <taxon>Amphibia</taxon>
        <taxon>Batrachia</taxon>
        <taxon>Anura</taxon>
        <taxon>Neobatrachia</taxon>
        <taxon>Ranoidea</taxon>
        <taxon>Ranidae</taxon>
        <taxon>Staurois</taxon>
    </lineage>
</organism>
<dbReference type="SUPFAM" id="SSF56574">
    <property type="entry name" value="Serpins"/>
    <property type="match status" value="1"/>
</dbReference>
<evidence type="ECO:0000256" key="5">
    <source>
        <dbReference type="ARBA" id="ARBA00022690"/>
    </source>
</evidence>
<feature type="non-terminal residue" evidence="9">
    <location>
        <position position="1"/>
    </location>
</feature>
<evidence type="ECO:0000256" key="7">
    <source>
        <dbReference type="ARBA" id="ARBA00041146"/>
    </source>
</evidence>
<evidence type="ECO:0000256" key="6">
    <source>
        <dbReference type="ARBA" id="ARBA00023242"/>
    </source>
</evidence>
<dbReference type="EMBL" id="CATNWA010015762">
    <property type="protein sequence ID" value="CAI9586545.1"/>
    <property type="molecule type" value="Genomic_DNA"/>
</dbReference>
<dbReference type="Gene3D" id="2.30.39.10">
    <property type="entry name" value="Alpha-1-antitrypsin, domain 1"/>
    <property type="match status" value="1"/>
</dbReference>
<reference evidence="9" key="1">
    <citation type="submission" date="2023-05" db="EMBL/GenBank/DDBJ databases">
        <authorList>
            <person name="Stuckert A."/>
        </authorList>
    </citation>
    <scope>NUCLEOTIDE SEQUENCE</scope>
</reference>
<dbReference type="Gene3D" id="3.30.497.10">
    <property type="entry name" value="Antithrombin, subunit I, domain 2"/>
    <property type="match status" value="1"/>
</dbReference>
<evidence type="ECO:0000259" key="8">
    <source>
        <dbReference type="SMART" id="SM00093"/>
    </source>
</evidence>
<comment type="subcellular location">
    <subcellularLocation>
        <location evidence="2">Cytoplasm</location>
    </subcellularLocation>
    <subcellularLocation>
        <location evidence="1">Nucleus</location>
    </subcellularLocation>
</comment>
<dbReference type="InterPro" id="IPR000215">
    <property type="entry name" value="Serpin_fam"/>
</dbReference>
<evidence type="ECO:0000313" key="9">
    <source>
        <dbReference type="EMBL" id="CAI9586545.1"/>
    </source>
</evidence>
<evidence type="ECO:0000256" key="1">
    <source>
        <dbReference type="ARBA" id="ARBA00004123"/>
    </source>
</evidence>
<dbReference type="InterPro" id="IPR023796">
    <property type="entry name" value="Serpin_dom"/>
</dbReference>
<feature type="domain" description="Serpin" evidence="8">
    <location>
        <begin position="1"/>
        <end position="324"/>
    </location>
</feature>
<comment type="caution">
    <text evidence="9">The sequence shown here is derived from an EMBL/GenBank/DDBJ whole genome shotgun (WGS) entry which is preliminary data.</text>
</comment>
<dbReference type="InterPro" id="IPR036186">
    <property type="entry name" value="Serpin_sf"/>
</dbReference>
<proteinExistence type="inferred from homology"/>
<keyword evidence="6" id="KW-0539">Nucleus</keyword>
<dbReference type="SMART" id="SM00093">
    <property type="entry name" value="SERPIN"/>
    <property type="match status" value="1"/>
</dbReference>
<dbReference type="PANTHER" id="PTHR11461:SF175">
    <property type="entry name" value="SERPIN B10"/>
    <property type="match status" value="1"/>
</dbReference>
<evidence type="ECO:0000256" key="4">
    <source>
        <dbReference type="ARBA" id="ARBA00022490"/>
    </source>
</evidence>
<gene>
    <name evidence="9" type="ORF">SPARVUS_LOCUS10384332</name>
</gene>
<sequence>QNPGAVHIQNIPVAFEELFSKVNKSSKKYILKSANRLYSEKSFHIVQQYSQLIKKHFRAEIQSVDFAHHAEDVRKKINTWVEEQTERKIKDLLPQSSVDSLTKLVLVNALYFKGNWNHKFPEENTEQRPFRLSKTTTKTVPMMFQRNRFNMFHIEELEIKVLELPYVDNELSMIILLPDDIKDNTTGLEQLHKELSYTKLRLWTSPDTMTSTDVELELPRIRLEATYDLKSYLSKMGMSDLFDPERANLTGISEKGDICVSEIYHKVFVHINEEGTEAAAATGAVVTVRMLPITTKFQADHPFMFLIRHNKTKSILFLGECLSP</sequence>
<keyword evidence="10" id="KW-1185">Reference proteome</keyword>
<comment type="similarity">
    <text evidence="3">Belongs to the serpin family. Ov-serpin subfamily.</text>
</comment>
<keyword evidence="4" id="KW-0963">Cytoplasm</keyword>
<dbReference type="Pfam" id="PF00079">
    <property type="entry name" value="Serpin"/>
    <property type="match status" value="1"/>
</dbReference>
<evidence type="ECO:0000256" key="2">
    <source>
        <dbReference type="ARBA" id="ARBA00004496"/>
    </source>
</evidence>
<evidence type="ECO:0000256" key="3">
    <source>
        <dbReference type="ARBA" id="ARBA00006426"/>
    </source>
</evidence>
<evidence type="ECO:0000313" key="10">
    <source>
        <dbReference type="Proteomes" id="UP001162483"/>
    </source>
</evidence>
<dbReference type="InterPro" id="IPR023795">
    <property type="entry name" value="Serpin_CS"/>
</dbReference>
<dbReference type="PROSITE" id="PS00284">
    <property type="entry name" value="SERPIN"/>
    <property type="match status" value="1"/>
</dbReference>
<keyword evidence="5" id="KW-0646">Protease inhibitor</keyword>
<accession>A0ABN9ERE9</accession>
<dbReference type="InterPro" id="IPR042185">
    <property type="entry name" value="Serpin_sf_2"/>
</dbReference>
<dbReference type="Proteomes" id="UP001162483">
    <property type="component" value="Unassembled WGS sequence"/>
</dbReference>
<protein>
    <recommendedName>
        <fullName evidence="7">Serpin B10</fullName>
    </recommendedName>
</protein>